<keyword evidence="15" id="KW-1185">Reference proteome</keyword>
<feature type="transmembrane region" description="Helical" evidence="13">
    <location>
        <begin position="319"/>
        <end position="338"/>
    </location>
</feature>
<feature type="transmembrane region" description="Helical" evidence="13">
    <location>
        <begin position="226"/>
        <end position="247"/>
    </location>
</feature>
<sequence>MTSTTLSSRCKALSAAAMDWTLGREWAISVFAVLSAIAILCALMRTRFERAATGSSDSKQAAAFSAFQRSYLVVYVVVMLADWMQGTHMYTLYTEYTNSNSSVSVGTLFLSGFLAAGILGTFTGPLVDKYGRKRACMVYVLLEVTINLLEHINAMHWLMLGRILGGISTSLLFSAFEAWMVTEHRNRGYPEEWLSRTFGLCAVVNGATAILAGILAQVAADNLGDIGPFQVAIGLTMLAGLLIVPWTENHGDSNDKKHDDALIEPAGLVSAWKTVRRERALFAVGAVYALFEGAMYTFVFNWVPTLALAMGGFAQIQPVQGIIFSCLMAAISIGGEVYSFATRFLLPETVGVAVFSLSSLTMAVPVVCELFGCSLPSAFAVQFAAFLGFEMCVGAFQPCMATLRAKYVPDSQQSTVNSLFRFPLNMLVAAGTKLSDYVDLYMVFALCAAAHFIAALTQVDLRWRMSSSAPPPGGGEPPSKAASNVSPKKQRAKSPKRNGTKGKTS</sequence>
<evidence type="ECO:0000256" key="3">
    <source>
        <dbReference type="ARBA" id="ARBA00021242"/>
    </source>
</evidence>
<feature type="transmembrane region" description="Helical" evidence="13">
    <location>
        <begin position="350"/>
        <end position="372"/>
    </location>
</feature>
<proteinExistence type="predicted"/>
<dbReference type="SUPFAM" id="SSF103473">
    <property type="entry name" value="MFS general substrate transporter"/>
    <property type="match status" value="1"/>
</dbReference>
<evidence type="ECO:0000256" key="5">
    <source>
        <dbReference type="ARBA" id="ARBA00022475"/>
    </source>
</evidence>
<dbReference type="CDD" id="cd17487">
    <property type="entry name" value="MFS_MFSD5_like"/>
    <property type="match status" value="1"/>
</dbReference>
<dbReference type="InterPro" id="IPR008509">
    <property type="entry name" value="MOT2/MFSD5"/>
</dbReference>
<dbReference type="Pfam" id="PF05631">
    <property type="entry name" value="MFS_5"/>
    <property type="match status" value="1"/>
</dbReference>
<evidence type="ECO:0000256" key="11">
    <source>
        <dbReference type="ARBA" id="ARBA00032555"/>
    </source>
</evidence>
<dbReference type="PANTHER" id="PTHR23516:SF1">
    <property type="entry name" value="MOLYBDATE-ANION TRANSPORTER"/>
    <property type="match status" value="1"/>
</dbReference>
<dbReference type="PANTHER" id="PTHR23516">
    <property type="entry name" value="SAM (S-ADENOSYL METHIONINE) TRANSPORTER"/>
    <property type="match status" value="1"/>
</dbReference>
<dbReference type="GO" id="GO:0005886">
    <property type="term" value="C:plasma membrane"/>
    <property type="evidence" value="ECO:0007669"/>
    <property type="project" value="UniProtKB-SubCell"/>
</dbReference>
<accession>A0AB34ITN3</accession>
<comment type="caution">
    <text evidence="14">The sequence shown here is derived from an EMBL/GenBank/DDBJ whole genome shotgun (WGS) entry which is preliminary data.</text>
</comment>
<feature type="region of interest" description="Disordered" evidence="12">
    <location>
        <begin position="466"/>
        <end position="505"/>
    </location>
</feature>
<dbReference type="GO" id="GO:0015098">
    <property type="term" value="F:molybdate ion transmembrane transporter activity"/>
    <property type="evidence" value="ECO:0007669"/>
    <property type="project" value="InterPro"/>
</dbReference>
<keyword evidence="4" id="KW-0813">Transport</keyword>
<feature type="transmembrane region" description="Helical" evidence="13">
    <location>
        <begin position="378"/>
        <end position="396"/>
    </location>
</feature>
<dbReference type="Proteomes" id="UP001515480">
    <property type="component" value="Unassembled WGS sequence"/>
</dbReference>
<gene>
    <name evidence="14" type="ORF">AB1Y20_008047</name>
</gene>
<feature type="transmembrane region" description="Helical" evidence="13">
    <location>
        <begin position="440"/>
        <end position="459"/>
    </location>
</feature>
<protein>
    <recommendedName>
        <fullName evidence="3">Molybdate-anion transporter</fullName>
    </recommendedName>
    <alternativeName>
        <fullName evidence="10">Major facilitator superfamily domain-containing protein 5</fullName>
    </alternativeName>
    <alternativeName>
        <fullName evidence="11">Molybdate transporter 2 homolog</fullName>
    </alternativeName>
</protein>
<feature type="compositionally biased region" description="Basic residues" evidence="12">
    <location>
        <begin position="488"/>
        <end position="505"/>
    </location>
</feature>
<feature type="transmembrane region" description="Helical" evidence="13">
    <location>
        <begin position="66"/>
        <end position="84"/>
    </location>
</feature>
<evidence type="ECO:0000256" key="12">
    <source>
        <dbReference type="SAM" id="MobiDB-lite"/>
    </source>
</evidence>
<organism evidence="14 15">
    <name type="scientific">Prymnesium parvum</name>
    <name type="common">Toxic golden alga</name>
    <dbReference type="NCBI Taxonomy" id="97485"/>
    <lineage>
        <taxon>Eukaryota</taxon>
        <taxon>Haptista</taxon>
        <taxon>Haptophyta</taxon>
        <taxon>Prymnesiophyceae</taxon>
        <taxon>Prymnesiales</taxon>
        <taxon>Prymnesiaceae</taxon>
        <taxon>Prymnesium</taxon>
    </lineage>
</organism>
<evidence type="ECO:0000256" key="2">
    <source>
        <dbReference type="ARBA" id="ARBA00004651"/>
    </source>
</evidence>
<evidence type="ECO:0000256" key="10">
    <source>
        <dbReference type="ARBA" id="ARBA00030646"/>
    </source>
</evidence>
<keyword evidence="8" id="KW-0406">Ion transport</keyword>
<evidence type="ECO:0000313" key="15">
    <source>
        <dbReference type="Proteomes" id="UP001515480"/>
    </source>
</evidence>
<name>A0AB34ITN3_PRYPA</name>
<keyword evidence="7 13" id="KW-1133">Transmembrane helix</keyword>
<evidence type="ECO:0000256" key="13">
    <source>
        <dbReference type="SAM" id="Phobius"/>
    </source>
</evidence>
<reference evidence="14 15" key="1">
    <citation type="journal article" date="2024" name="Science">
        <title>Giant polyketide synthase enzymes in the biosynthesis of giant marine polyether toxins.</title>
        <authorList>
            <person name="Fallon T.R."/>
            <person name="Shende V.V."/>
            <person name="Wierzbicki I.H."/>
            <person name="Pendleton A.L."/>
            <person name="Watervoot N.F."/>
            <person name="Auber R.P."/>
            <person name="Gonzalez D.J."/>
            <person name="Wisecaver J.H."/>
            <person name="Moore B.S."/>
        </authorList>
    </citation>
    <scope>NUCLEOTIDE SEQUENCE [LARGE SCALE GENOMIC DNA]</scope>
    <source>
        <strain evidence="14 15">12B1</strain>
    </source>
</reference>
<dbReference type="Gene3D" id="1.20.1250.20">
    <property type="entry name" value="MFS general substrate transporter like domains"/>
    <property type="match status" value="1"/>
</dbReference>
<comment type="subcellular location">
    <subcellularLocation>
        <location evidence="2">Cell membrane</location>
        <topology evidence="2">Multi-pass membrane protein</topology>
    </subcellularLocation>
</comment>
<evidence type="ECO:0000256" key="8">
    <source>
        <dbReference type="ARBA" id="ARBA00023065"/>
    </source>
</evidence>
<dbReference type="GO" id="GO:0006811">
    <property type="term" value="P:monoatomic ion transport"/>
    <property type="evidence" value="ECO:0007669"/>
    <property type="project" value="UniProtKB-KW"/>
</dbReference>
<feature type="transmembrane region" description="Helical" evidence="13">
    <location>
        <begin position="280"/>
        <end position="299"/>
    </location>
</feature>
<evidence type="ECO:0000313" key="14">
    <source>
        <dbReference type="EMBL" id="KAL1507197.1"/>
    </source>
</evidence>
<feature type="transmembrane region" description="Helical" evidence="13">
    <location>
        <begin position="26"/>
        <end position="45"/>
    </location>
</feature>
<keyword evidence="9 13" id="KW-0472">Membrane</keyword>
<evidence type="ECO:0000256" key="1">
    <source>
        <dbReference type="ARBA" id="ARBA00003019"/>
    </source>
</evidence>
<feature type="transmembrane region" description="Helical" evidence="13">
    <location>
        <begin position="193"/>
        <end position="220"/>
    </location>
</feature>
<keyword evidence="6 13" id="KW-0812">Transmembrane</keyword>
<evidence type="ECO:0000256" key="6">
    <source>
        <dbReference type="ARBA" id="ARBA00022692"/>
    </source>
</evidence>
<feature type="transmembrane region" description="Helical" evidence="13">
    <location>
        <begin position="104"/>
        <end position="124"/>
    </location>
</feature>
<evidence type="ECO:0000256" key="9">
    <source>
        <dbReference type="ARBA" id="ARBA00023136"/>
    </source>
</evidence>
<evidence type="ECO:0000256" key="4">
    <source>
        <dbReference type="ARBA" id="ARBA00022448"/>
    </source>
</evidence>
<dbReference type="InterPro" id="IPR036259">
    <property type="entry name" value="MFS_trans_sf"/>
</dbReference>
<dbReference type="AlphaFoldDB" id="A0AB34ITN3"/>
<dbReference type="EMBL" id="JBGBPQ010000018">
    <property type="protein sequence ID" value="KAL1507197.1"/>
    <property type="molecule type" value="Genomic_DNA"/>
</dbReference>
<evidence type="ECO:0000256" key="7">
    <source>
        <dbReference type="ARBA" id="ARBA00022989"/>
    </source>
</evidence>
<comment type="function">
    <text evidence="1">Mediates high-affinity intracellular uptake of the rare oligo-element molybdenum.</text>
</comment>
<keyword evidence="5" id="KW-1003">Cell membrane</keyword>